<dbReference type="Proteomes" id="UP000548476">
    <property type="component" value="Unassembled WGS sequence"/>
</dbReference>
<organism evidence="2 3">
    <name type="scientific">Phytomonospora endophytica</name>
    <dbReference type="NCBI Taxonomy" id="714109"/>
    <lineage>
        <taxon>Bacteria</taxon>
        <taxon>Bacillati</taxon>
        <taxon>Actinomycetota</taxon>
        <taxon>Actinomycetes</taxon>
        <taxon>Micromonosporales</taxon>
        <taxon>Micromonosporaceae</taxon>
        <taxon>Phytomonospora</taxon>
    </lineage>
</organism>
<protein>
    <submittedName>
        <fullName evidence="2">Putative RNA-binding Zn ribbon-like protein</fullName>
    </submittedName>
</protein>
<dbReference type="AlphaFoldDB" id="A0A841FTG2"/>
<sequence length="200" mass="22032">MTVGARLLTNRWGESFRFDPGNLCLELLLTGGPPPWDVYEILTDPAVVATWVTESRLTIGNPLAPEDVHLTPGDLDLIRAFRDVMWRVAPVIAQGGAPAPEDLERINAAVGDPPHTRLDPRSGLLRWAGPVTGAQIVAAAARDAVDMIGTDARERVRQCQGSNCSLLFLDTSRPGNRRWCSMQRCGNRHKVSTYRNRRPS</sequence>
<dbReference type="SUPFAM" id="SSF160904">
    <property type="entry name" value="Jann2411-like"/>
    <property type="match status" value="1"/>
</dbReference>
<dbReference type="Gene3D" id="1.10.3300.10">
    <property type="entry name" value="Jann2411-like domain"/>
    <property type="match status" value="1"/>
</dbReference>
<dbReference type="PANTHER" id="PTHR35525:SF3">
    <property type="entry name" value="BLL6575 PROTEIN"/>
    <property type="match status" value="1"/>
</dbReference>
<proteinExistence type="predicted"/>
<feature type="domain" description="Zinc finger CGNR" evidence="1">
    <location>
        <begin position="155"/>
        <end position="198"/>
    </location>
</feature>
<dbReference type="Pfam" id="PF11706">
    <property type="entry name" value="zf-CGNR"/>
    <property type="match status" value="1"/>
</dbReference>
<dbReference type="InterPro" id="IPR010852">
    <property type="entry name" value="ABATE"/>
</dbReference>
<accession>A0A841FTG2</accession>
<dbReference type="PANTHER" id="PTHR35525">
    <property type="entry name" value="BLL6575 PROTEIN"/>
    <property type="match status" value="1"/>
</dbReference>
<reference evidence="2 3" key="1">
    <citation type="submission" date="2020-08" db="EMBL/GenBank/DDBJ databases">
        <title>Genomic Encyclopedia of Type Strains, Phase IV (KMG-IV): sequencing the most valuable type-strain genomes for metagenomic binning, comparative biology and taxonomic classification.</title>
        <authorList>
            <person name="Goeker M."/>
        </authorList>
    </citation>
    <scope>NUCLEOTIDE SEQUENCE [LARGE SCALE GENOMIC DNA]</scope>
    <source>
        <strain evidence="2 3">YIM 65646</strain>
    </source>
</reference>
<gene>
    <name evidence="2" type="ORF">HNR73_006973</name>
</gene>
<dbReference type="InterPro" id="IPR023286">
    <property type="entry name" value="ABATE_dom_sf"/>
</dbReference>
<evidence type="ECO:0000313" key="3">
    <source>
        <dbReference type="Proteomes" id="UP000548476"/>
    </source>
</evidence>
<dbReference type="Pfam" id="PF07336">
    <property type="entry name" value="ABATE"/>
    <property type="match status" value="1"/>
</dbReference>
<comment type="caution">
    <text evidence="2">The sequence shown here is derived from an EMBL/GenBank/DDBJ whole genome shotgun (WGS) entry which is preliminary data.</text>
</comment>
<keyword evidence="3" id="KW-1185">Reference proteome</keyword>
<dbReference type="EMBL" id="JACHGT010000019">
    <property type="protein sequence ID" value="MBB6039084.1"/>
    <property type="molecule type" value="Genomic_DNA"/>
</dbReference>
<dbReference type="RefSeq" id="WP_184792128.1">
    <property type="nucleotide sequence ID" value="NZ_BONT01000001.1"/>
</dbReference>
<dbReference type="InterPro" id="IPR021005">
    <property type="entry name" value="Znf_CGNR"/>
</dbReference>
<evidence type="ECO:0000259" key="1">
    <source>
        <dbReference type="Pfam" id="PF11706"/>
    </source>
</evidence>
<name>A0A841FTG2_9ACTN</name>
<evidence type="ECO:0000313" key="2">
    <source>
        <dbReference type="EMBL" id="MBB6039084.1"/>
    </source>
</evidence>